<keyword evidence="3" id="KW-1185">Reference proteome</keyword>
<feature type="region of interest" description="Disordered" evidence="1">
    <location>
        <begin position="1"/>
        <end position="50"/>
    </location>
</feature>
<name>A0A2Z6N8M6_TRISU</name>
<accession>A0A2Z6N8M6</accession>
<gene>
    <name evidence="2" type="ORF">TSUD_280130</name>
</gene>
<proteinExistence type="predicted"/>
<protein>
    <submittedName>
        <fullName evidence="2">Uncharacterized protein</fullName>
    </submittedName>
</protein>
<evidence type="ECO:0000313" key="3">
    <source>
        <dbReference type="Proteomes" id="UP000242715"/>
    </source>
</evidence>
<dbReference type="Proteomes" id="UP000242715">
    <property type="component" value="Unassembled WGS sequence"/>
</dbReference>
<feature type="compositionally biased region" description="Acidic residues" evidence="1">
    <location>
        <begin position="1"/>
        <end position="14"/>
    </location>
</feature>
<evidence type="ECO:0000256" key="1">
    <source>
        <dbReference type="SAM" id="MobiDB-lite"/>
    </source>
</evidence>
<dbReference type="AlphaFoldDB" id="A0A2Z6N8M6"/>
<organism evidence="2 3">
    <name type="scientific">Trifolium subterraneum</name>
    <name type="common">Subterranean clover</name>
    <dbReference type="NCBI Taxonomy" id="3900"/>
    <lineage>
        <taxon>Eukaryota</taxon>
        <taxon>Viridiplantae</taxon>
        <taxon>Streptophyta</taxon>
        <taxon>Embryophyta</taxon>
        <taxon>Tracheophyta</taxon>
        <taxon>Spermatophyta</taxon>
        <taxon>Magnoliopsida</taxon>
        <taxon>eudicotyledons</taxon>
        <taxon>Gunneridae</taxon>
        <taxon>Pentapetalae</taxon>
        <taxon>rosids</taxon>
        <taxon>fabids</taxon>
        <taxon>Fabales</taxon>
        <taxon>Fabaceae</taxon>
        <taxon>Papilionoideae</taxon>
        <taxon>50 kb inversion clade</taxon>
        <taxon>NPAAA clade</taxon>
        <taxon>Hologalegina</taxon>
        <taxon>IRL clade</taxon>
        <taxon>Trifolieae</taxon>
        <taxon>Trifolium</taxon>
    </lineage>
</organism>
<dbReference type="EMBL" id="DF973313">
    <property type="protein sequence ID" value="GAU25527.1"/>
    <property type="molecule type" value="Genomic_DNA"/>
</dbReference>
<evidence type="ECO:0000313" key="2">
    <source>
        <dbReference type="EMBL" id="GAU25527.1"/>
    </source>
</evidence>
<reference evidence="3" key="1">
    <citation type="journal article" date="2017" name="Front. Plant Sci.">
        <title>Climate Clever Clovers: New Paradigm to Reduce the Environmental Footprint of Ruminants by Breeding Low Methanogenic Forages Utilizing Haplotype Variation.</title>
        <authorList>
            <person name="Kaur P."/>
            <person name="Appels R."/>
            <person name="Bayer P.E."/>
            <person name="Keeble-Gagnere G."/>
            <person name="Wang J."/>
            <person name="Hirakawa H."/>
            <person name="Shirasawa K."/>
            <person name="Vercoe P."/>
            <person name="Stefanova K."/>
            <person name="Durmic Z."/>
            <person name="Nichols P."/>
            <person name="Revell C."/>
            <person name="Isobe S.N."/>
            <person name="Edwards D."/>
            <person name="Erskine W."/>
        </authorList>
    </citation>
    <scope>NUCLEOTIDE SEQUENCE [LARGE SCALE GENOMIC DNA]</scope>
    <source>
        <strain evidence="3">cv. Daliak</strain>
    </source>
</reference>
<sequence>MKDDEEEIELDSEGSVEQKQNEGHGSKSAEAYSLTTEEPQTDQHEKVQGITEDSTCVSICNSHTQKSTSPEMNIVKPTESTPFFLNSLMVGDDNPKKSQHDIEQTPISTTHNCMLDFQEVGVINRDEILI</sequence>